<comment type="caution">
    <text evidence="3">The sequence shown here is derived from an EMBL/GenBank/DDBJ whole genome shotgun (WGS) entry which is preliminary data.</text>
</comment>
<name>A0A9Q0PRN3_SALVM</name>
<dbReference type="InterPro" id="IPR020850">
    <property type="entry name" value="GED_dom"/>
</dbReference>
<dbReference type="AlphaFoldDB" id="A0A9Q0PRN3"/>
<feature type="domain" description="GED" evidence="2">
    <location>
        <begin position="1"/>
        <end position="49"/>
    </location>
</feature>
<evidence type="ECO:0000256" key="1">
    <source>
        <dbReference type="SAM" id="MobiDB-lite"/>
    </source>
</evidence>
<proteinExistence type="predicted"/>
<dbReference type="EMBL" id="JAPFFL010000011">
    <property type="protein sequence ID" value="KAJ6693189.1"/>
    <property type="molecule type" value="Genomic_DNA"/>
</dbReference>
<keyword evidence="4" id="KW-1185">Reference proteome</keyword>
<feature type="region of interest" description="Disordered" evidence="1">
    <location>
        <begin position="46"/>
        <end position="119"/>
    </location>
</feature>
<feature type="compositionally biased region" description="Low complexity" evidence="1">
    <location>
        <begin position="91"/>
        <end position="100"/>
    </location>
</feature>
<dbReference type="OrthoDB" id="5562561at2759"/>
<organism evidence="3 4">
    <name type="scientific">Salix viminalis</name>
    <name type="common">Common osier</name>
    <name type="synonym">Basket willow</name>
    <dbReference type="NCBI Taxonomy" id="40686"/>
    <lineage>
        <taxon>Eukaryota</taxon>
        <taxon>Viridiplantae</taxon>
        <taxon>Streptophyta</taxon>
        <taxon>Embryophyta</taxon>
        <taxon>Tracheophyta</taxon>
        <taxon>Spermatophyta</taxon>
        <taxon>Magnoliopsida</taxon>
        <taxon>eudicotyledons</taxon>
        <taxon>Gunneridae</taxon>
        <taxon>Pentapetalae</taxon>
        <taxon>rosids</taxon>
        <taxon>fabids</taxon>
        <taxon>Malpighiales</taxon>
        <taxon>Salicaceae</taxon>
        <taxon>Saliceae</taxon>
        <taxon>Salix</taxon>
    </lineage>
</organism>
<feature type="compositionally biased region" description="Polar residues" evidence="1">
    <location>
        <begin position="68"/>
        <end position="90"/>
    </location>
</feature>
<gene>
    <name evidence="3" type="ORF">OIU85_003998</name>
</gene>
<dbReference type="PROSITE" id="PS51388">
    <property type="entry name" value="GED"/>
    <property type="match status" value="1"/>
</dbReference>
<feature type="compositionally biased region" description="Low complexity" evidence="1">
    <location>
        <begin position="57"/>
        <end position="67"/>
    </location>
</feature>
<protein>
    <recommendedName>
        <fullName evidence="2">GED domain-containing protein</fullName>
    </recommendedName>
</protein>
<evidence type="ECO:0000313" key="4">
    <source>
        <dbReference type="Proteomes" id="UP001151529"/>
    </source>
</evidence>
<reference evidence="3" key="1">
    <citation type="submission" date="2022-11" db="EMBL/GenBank/DDBJ databases">
        <authorList>
            <person name="Hyden B.L."/>
            <person name="Feng K."/>
            <person name="Yates T."/>
            <person name="Jawdy S."/>
            <person name="Smart L.B."/>
            <person name="Muchero W."/>
        </authorList>
    </citation>
    <scope>NUCLEOTIDE SEQUENCE</scope>
    <source>
        <tissue evidence="3">Shoot tip</tissue>
    </source>
</reference>
<reference evidence="3" key="2">
    <citation type="journal article" date="2023" name="Int. J. Mol. Sci.">
        <title>De Novo Assembly and Annotation of 11 Diverse Shrub Willow (Salix) Genomes Reveals Novel Gene Organization in Sex-Linked Regions.</title>
        <authorList>
            <person name="Hyden B."/>
            <person name="Feng K."/>
            <person name="Yates T.B."/>
            <person name="Jawdy S."/>
            <person name="Cereghino C."/>
            <person name="Smart L.B."/>
            <person name="Muchero W."/>
        </authorList>
    </citation>
    <scope>NUCLEOTIDE SEQUENCE [LARGE SCALE GENOMIC DNA]</scope>
    <source>
        <tissue evidence="3">Shoot tip</tissue>
    </source>
</reference>
<dbReference type="Proteomes" id="UP001151529">
    <property type="component" value="Chromosome 13"/>
</dbReference>
<evidence type="ECO:0000259" key="2">
    <source>
        <dbReference type="PROSITE" id="PS51388"/>
    </source>
</evidence>
<sequence length="119" mass="12883">MISPQGTARIEELLQEDKNVKHRRERYQKQSSLLSKLTHQLSIHDNRAAATASSWRNGDGADAAANGSLSRSASNGHSQHYGGATQNGDVSSRSNSSSRRTPNRLPPTPPRSGSSGYRN</sequence>
<evidence type="ECO:0000313" key="3">
    <source>
        <dbReference type="EMBL" id="KAJ6693189.1"/>
    </source>
</evidence>
<accession>A0A9Q0PRN3</accession>